<dbReference type="EMBL" id="SRLO01000167">
    <property type="protein sequence ID" value="TNN70123.1"/>
    <property type="molecule type" value="Genomic_DNA"/>
</dbReference>
<name>A0A4Z2HYR6_9TELE</name>
<evidence type="ECO:0000313" key="1">
    <source>
        <dbReference type="EMBL" id="TNN70123.1"/>
    </source>
</evidence>
<organism evidence="1 2">
    <name type="scientific">Liparis tanakae</name>
    <name type="common">Tanaka's snailfish</name>
    <dbReference type="NCBI Taxonomy" id="230148"/>
    <lineage>
        <taxon>Eukaryota</taxon>
        <taxon>Metazoa</taxon>
        <taxon>Chordata</taxon>
        <taxon>Craniata</taxon>
        <taxon>Vertebrata</taxon>
        <taxon>Euteleostomi</taxon>
        <taxon>Actinopterygii</taxon>
        <taxon>Neopterygii</taxon>
        <taxon>Teleostei</taxon>
        <taxon>Neoteleostei</taxon>
        <taxon>Acanthomorphata</taxon>
        <taxon>Eupercaria</taxon>
        <taxon>Perciformes</taxon>
        <taxon>Cottioidei</taxon>
        <taxon>Cottales</taxon>
        <taxon>Liparidae</taxon>
        <taxon>Liparis</taxon>
    </lineage>
</organism>
<accession>A0A4Z2HYR6</accession>
<comment type="caution">
    <text evidence="1">The sequence shown here is derived from an EMBL/GenBank/DDBJ whole genome shotgun (WGS) entry which is preliminary data.</text>
</comment>
<dbReference type="Proteomes" id="UP000314294">
    <property type="component" value="Unassembled WGS sequence"/>
</dbReference>
<proteinExistence type="predicted"/>
<evidence type="ECO:0000313" key="2">
    <source>
        <dbReference type="Proteomes" id="UP000314294"/>
    </source>
</evidence>
<sequence>MAVGVDWLCLSAVGERFIPSEDAEGCELEAKWCWSSQLPPRQPALRPPLPWYSGRANPQLSHMPCLLDV</sequence>
<gene>
    <name evidence="1" type="ORF">EYF80_019623</name>
</gene>
<reference evidence="1 2" key="1">
    <citation type="submission" date="2019-03" db="EMBL/GenBank/DDBJ databases">
        <title>First draft genome of Liparis tanakae, snailfish: a comprehensive survey of snailfish specific genes.</title>
        <authorList>
            <person name="Kim W."/>
            <person name="Song I."/>
            <person name="Jeong J.-H."/>
            <person name="Kim D."/>
            <person name="Kim S."/>
            <person name="Ryu S."/>
            <person name="Song J.Y."/>
            <person name="Lee S.K."/>
        </authorList>
    </citation>
    <scope>NUCLEOTIDE SEQUENCE [LARGE SCALE GENOMIC DNA]</scope>
    <source>
        <tissue evidence="1">Muscle</tissue>
    </source>
</reference>
<dbReference type="AlphaFoldDB" id="A0A4Z2HYR6"/>
<keyword evidence="2" id="KW-1185">Reference proteome</keyword>
<protein>
    <submittedName>
        <fullName evidence="1">Uncharacterized protein</fullName>
    </submittedName>
</protein>